<comment type="caution">
    <text evidence="4">The sequence shown here is derived from an EMBL/GenBank/DDBJ whole genome shotgun (WGS) entry which is preliminary data.</text>
</comment>
<evidence type="ECO:0000259" key="3">
    <source>
        <dbReference type="PROSITE" id="PS50250"/>
    </source>
</evidence>
<keyword evidence="5" id="KW-1185">Reference proteome</keyword>
<evidence type="ECO:0000313" key="5">
    <source>
        <dbReference type="Proteomes" id="UP000031737"/>
    </source>
</evidence>
<dbReference type="GO" id="GO:0005829">
    <property type="term" value="C:cytosol"/>
    <property type="evidence" value="ECO:0007669"/>
    <property type="project" value="TreeGrafter"/>
</dbReference>
<comment type="similarity">
    <text evidence="1">Belongs to the proteasome subunit S14 family.</text>
</comment>
<dbReference type="EMBL" id="AUPL01000607">
    <property type="protein sequence ID" value="ESL11638.1"/>
    <property type="molecule type" value="Genomic_DNA"/>
</dbReference>
<evidence type="ECO:0000256" key="2">
    <source>
        <dbReference type="ARBA" id="ARBA00022942"/>
    </source>
</evidence>
<dbReference type="PANTHER" id="PTHR12387:SF0">
    <property type="entry name" value="26S PROTEASOME NON-ATPASE REGULATORY SUBUNIT 8"/>
    <property type="match status" value="1"/>
</dbReference>
<reference evidence="4 5" key="1">
    <citation type="submission" date="2013-07" db="EMBL/GenBank/DDBJ databases">
        <authorList>
            <person name="Stoco P.H."/>
            <person name="Wagner G."/>
            <person name="Gerber A."/>
            <person name="Zaha A."/>
            <person name="Thompson C."/>
            <person name="Bartholomeu D.C."/>
            <person name="Luckemeyer D.D."/>
            <person name="Bahia D."/>
            <person name="Loreto E."/>
            <person name="Prestes E.B."/>
            <person name="Lima F.M."/>
            <person name="Rodrigues-Luiz G."/>
            <person name="Vallejo G.A."/>
            <person name="Filho J.F."/>
            <person name="Monteiro K.M."/>
            <person name="Tyler K.M."/>
            <person name="de Almeida L.G."/>
            <person name="Ortiz M.F."/>
            <person name="Siervo M.A."/>
            <person name="de Moraes M.H."/>
            <person name="Cunha O.L."/>
            <person name="Mendonca-Neto R."/>
            <person name="Silva R."/>
            <person name="Teixeira S.M."/>
            <person name="Murta S.M."/>
            <person name="Sincero T.C."/>
            <person name="Mendes T.A."/>
            <person name="Urmenyi T.P."/>
            <person name="Silva V.G."/>
            <person name="da Rocha W.D."/>
            <person name="Andersson B."/>
            <person name="Romanha A.J."/>
            <person name="Steindel M."/>
            <person name="de Vasconcelos A.T."/>
            <person name="Grisard E.C."/>
        </authorList>
    </citation>
    <scope>NUCLEOTIDE SEQUENCE [LARGE SCALE GENOMIC DNA]</scope>
    <source>
        <strain evidence="4 5">SC58</strain>
    </source>
</reference>
<dbReference type="PROSITE" id="PS50250">
    <property type="entry name" value="PCI"/>
    <property type="match status" value="1"/>
</dbReference>
<proteinExistence type="inferred from homology"/>
<dbReference type="Proteomes" id="UP000031737">
    <property type="component" value="Unassembled WGS sequence"/>
</dbReference>
<evidence type="ECO:0000256" key="1">
    <source>
        <dbReference type="ARBA" id="ARBA00009627"/>
    </source>
</evidence>
<dbReference type="OrthoDB" id="409122at2759"/>
<dbReference type="GO" id="GO:0005634">
    <property type="term" value="C:nucleus"/>
    <property type="evidence" value="ECO:0007669"/>
    <property type="project" value="TreeGrafter"/>
</dbReference>
<accession>A0A061J897</accession>
<sequence length="274" mass="31796">MAEETDVGLTVRKVAEEFLKLKTEYEHKNNYACQAILEKIKRKLISLPTFLNPTAQSRTRAEELMITREVLEHGVLVSARLGDLDSFEIYFNQLNVYYTDIASAELPESPLYLLILGLNLVRLLVRNRIAQFHSELEKIPNQIHGTNTYIRFAVLLERYLMEGSYKKLLNSRHQAPSNEYIPIVGMLESTVRQEVAECIPRSYNTLSIDKAQKILMVDSEEEVRQIGRTHNWELSADGRSFVFTREEELARKEVPFEEMLKNHLHFAAELQRIV</sequence>
<feature type="domain" description="PCI" evidence="3">
    <location>
        <begin position="85"/>
        <end position="256"/>
    </location>
</feature>
<dbReference type="Gene3D" id="1.25.40.990">
    <property type="match status" value="1"/>
</dbReference>
<protein>
    <submittedName>
        <fullName evidence="4">Proteasome regulatory non-ATPase subunit</fullName>
    </submittedName>
</protein>
<dbReference type="VEuPathDB" id="TriTrypDB:TRSC58_00607"/>
<dbReference type="InterPro" id="IPR006746">
    <property type="entry name" value="26S_Psome_Rpn12"/>
</dbReference>
<dbReference type="GO" id="GO:0008541">
    <property type="term" value="C:proteasome regulatory particle, lid subcomplex"/>
    <property type="evidence" value="ECO:0007669"/>
    <property type="project" value="TreeGrafter"/>
</dbReference>
<evidence type="ECO:0000313" key="4">
    <source>
        <dbReference type="EMBL" id="ESL11638.1"/>
    </source>
</evidence>
<gene>
    <name evidence="4" type="ORF">TRSC58_00607</name>
</gene>
<dbReference type="Pfam" id="PF10075">
    <property type="entry name" value="CSN8_PSD8_EIF3K"/>
    <property type="match status" value="1"/>
</dbReference>
<dbReference type="AlphaFoldDB" id="A0A061J897"/>
<dbReference type="InterPro" id="IPR000717">
    <property type="entry name" value="PCI_dom"/>
</dbReference>
<keyword evidence="2 4" id="KW-0647">Proteasome</keyword>
<dbReference type="FunFam" id="1.25.40.990:FF:000001">
    <property type="entry name" value="26S proteasome non-ATPase regulatory subunit"/>
    <property type="match status" value="1"/>
</dbReference>
<dbReference type="InterPro" id="IPR033464">
    <property type="entry name" value="CSN8_PSD8_EIF3K"/>
</dbReference>
<dbReference type="PANTHER" id="PTHR12387">
    <property type="entry name" value="26S PROTEASOME NON-ATPASE REGULATORY SUBUNIT 8"/>
    <property type="match status" value="1"/>
</dbReference>
<dbReference type="GO" id="GO:0043161">
    <property type="term" value="P:proteasome-mediated ubiquitin-dependent protein catabolic process"/>
    <property type="evidence" value="ECO:0007669"/>
    <property type="project" value="TreeGrafter"/>
</dbReference>
<organism evidence="4 5">
    <name type="scientific">Trypanosoma rangeli SC58</name>
    <dbReference type="NCBI Taxonomy" id="429131"/>
    <lineage>
        <taxon>Eukaryota</taxon>
        <taxon>Discoba</taxon>
        <taxon>Euglenozoa</taxon>
        <taxon>Kinetoplastea</taxon>
        <taxon>Metakinetoplastina</taxon>
        <taxon>Trypanosomatida</taxon>
        <taxon>Trypanosomatidae</taxon>
        <taxon>Trypanosoma</taxon>
        <taxon>Herpetosoma</taxon>
    </lineage>
</organism>
<name>A0A061J897_TRYRA</name>